<evidence type="ECO:0000259" key="7">
    <source>
        <dbReference type="PROSITE" id="PS51379"/>
    </source>
</evidence>
<feature type="region of interest" description="Disordered" evidence="5">
    <location>
        <begin position="636"/>
        <end position="661"/>
    </location>
</feature>
<evidence type="ECO:0000313" key="8">
    <source>
        <dbReference type="EMBL" id="KAK7466490.1"/>
    </source>
</evidence>
<dbReference type="InterPro" id="IPR001138">
    <property type="entry name" value="Zn2Cys6_DnaBD"/>
</dbReference>
<comment type="caution">
    <text evidence="8">The sequence shown here is derived from an EMBL/GenBank/DDBJ whole genome shotgun (WGS) entry which is preliminary data.</text>
</comment>
<reference evidence="8 9" key="1">
    <citation type="submission" date="2024-01" db="EMBL/GenBank/DDBJ databases">
        <title>A draft genome for the cacao thread blight pathogen Marasmiellus scandens.</title>
        <authorList>
            <person name="Baruah I.K."/>
            <person name="Leung J."/>
            <person name="Bukari Y."/>
            <person name="Amoako-Attah I."/>
            <person name="Meinhardt L.W."/>
            <person name="Bailey B.A."/>
            <person name="Cohen S.P."/>
        </authorList>
    </citation>
    <scope>NUCLEOTIDE SEQUENCE [LARGE SCALE GENOMIC DNA]</scope>
    <source>
        <strain evidence="8 9">GH-19</strain>
    </source>
</reference>
<dbReference type="InterPro" id="IPR017896">
    <property type="entry name" value="4Fe4S_Fe-S-bd"/>
</dbReference>
<evidence type="ECO:0000259" key="6">
    <source>
        <dbReference type="PROSITE" id="PS50048"/>
    </source>
</evidence>
<dbReference type="InterPro" id="IPR036864">
    <property type="entry name" value="Zn2-C6_fun-type_DNA-bd_sf"/>
</dbReference>
<keyword evidence="3" id="KW-0539">Nucleus</keyword>
<dbReference type="InterPro" id="IPR050613">
    <property type="entry name" value="Sec_Metabolite_Reg"/>
</dbReference>
<dbReference type="PROSITE" id="PS50048">
    <property type="entry name" value="ZN2_CY6_FUNGAL_2"/>
    <property type="match status" value="1"/>
</dbReference>
<dbReference type="SUPFAM" id="SSF57701">
    <property type="entry name" value="Zn2/Cys6 DNA-binding domain"/>
    <property type="match status" value="1"/>
</dbReference>
<dbReference type="Gene3D" id="4.10.240.10">
    <property type="entry name" value="Zn(2)-C6 fungal-type DNA-binding domain"/>
    <property type="match status" value="1"/>
</dbReference>
<dbReference type="Pfam" id="PF04082">
    <property type="entry name" value="Fungal_trans"/>
    <property type="match status" value="1"/>
</dbReference>
<dbReference type="Proteomes" id="UP001498398">
    <property type="component" value="Unassembled WGS sequence"/>
</dbReference>
<organism evidence="8 9">
    <name type="scientific">Marasmiellus scandens</name>
    <dbReference type="NCBI Taxonomy" id="2682957"/>
    <lineage>
        <taxon>Eukaryota</taxon>
        <taxon>Fungi</taxon>
        <taxon>Dikarya</taxon>
        <taxon>Basidiomycota</taxon>
        <taxon>Agaricomycotina</taxon>
        <taxon>Agaricomycetes</taxon>
        <taxon>Agaricomycetidae</taxon>
        <taxon>Agaricales</taxon>
        <taxon>Marasmiineae</taxon>
        <taxon>Omphalotaceae</taxon>
        <taxon>Marasmiellus</taxon>
    </lineage>
</organism>
<gene>
    <name evidence="8" type="ORF">VKT23_005212</name>
</gene>
<dbReference type="PROSITE" id="PS51379">
    <property type="entry name" value="4FE4S_FER_2"/>
    <property type="match status" value="1"/>
</dbReference>
<evidence type="ECO:0000256" key="4">
    <source>
        <dbReference type="SAM" id="Coils"/>
    </source>
</evidence>
<dbReference type="CDD" id="cd12148">
    <property type="entry name" value="fungal_TF_MHR"/>
    <property type="match status" value="1"/>
</dbReference>
<evidence type="ECO:0008006" key="10">
    <source>
        <dbReference type="Google" id="ProtNLM"/>
    </source>
</evidence>
<feature type="domain" description="4Fe-4S ferredoxin-type" evidence="7">
    <location>
        <begin position="26"/>
        <end position="58"/>
    </location>
</feature>
<dbReference type="EMBL" id="JBANRG010000005">
    <property type="protein sequence ID" value="KAK7466490.1"/>
    <property type="molecule type" value="Genomic_DNA"/>
</dbReference>
<dbReference type="SMART" id="SM00066">
    <property type="entry name" value="GAL4"/>
    <property type="match status" value="1"/>
</dbReference>
<protein>
    <recommendedName>
        <fullName evidence="10">Zn(2)-C6 fungal-type domain-containing protein</fullName>
    </recommendedName>
</protein>
<evidence type="ECO:0000256" key="3">
    <source>
        <dbReference type="ARBA" id="ARBA00023242"/>
    </source>
</evidence>
<evidence type="ECO:0000256" key="5">
    <source>
        <dbReference type="SAM" id="MobiDB-lite"/>
    </source>
</evidence>
<dbReference type="PANTHER" id="PTHR31001">
    <property type="entry name" value="UNCHARACTERIZED TRANSCRIPTIONAL REGULATORY PROTEIN"/>
    <property type="match status" value="1"/>
</dbReference>
<dbReference type="InterPro" id="IPR007219">
    <property type="entry name" value="XnlR_reg_dom"/>
</dbReference>
<dbReference type="PROSITE" id="PS00463">
    <property type="entry name" value="ZN2_CY6_FUNGAL_1"/>
    <property type="match status" value="1"/>
</dbReference>
<keyword evidence="4" id="KW-0175">Coiled coil</keyword>
<name>A0ABR1JTE6_9AGAR</name>
<evidence type="ECO:0000256" key="2">
    <source>
        <dbReference type="ARBA" id="ARBA00022723"/>
    </source>
</evidence>
<accession>A0ABR1JTE6</accession>
<keyword evidence="9" id="KW-1185">Reference proteome</keyword>
<dbReference type="CDD" id="cd00067">
    <property type="entry name" value="GAL4"/>
    <property type="match status" value="1"/>
</dbReference>
<dbReference type="SMART" id="SM00906">
    <property type="entry name" value="Fungal_trans"/>
    <property type="match status" value="1"/>
</dbReference>
<proteinExistence type="predicted"/>
<comment type="subcellular location">
    <subcellularLocation>
        <location evidence="1">Nucleus</location>
    </subcellularLocation>
</comment>
<dbReference type="PANTHER" id="PTHR31001:SF56">
    <property type="entry name" value="ZN(2)-C6 FUNGAL-TYPE DOMAIN-CONTAINING PROTEIN"/>
    <property type="match status" value="1"/>
</dbReference>
<dbReference type="Pfam" id="PF00172">
    <property type="entry name" value="Zn_clus"/>
    <property type="match status" value="1"/>
</dbReference>
<feature type="domain" description="Zn(2)-C6 fungal-type" evidence="6">
    <location>
        <begin position="19"/>
        <end position="48"/>
    </location>
</feature>
<feature type="coiled-coil region" evidence="4">
    <location>
        <begin position="59"/>
        <end position="86"/>
    </location>
</feature>
<sequence>MTTDTRRNTESSGKKNGLSCAECRRSKLKCDRNFPCQACIRRGCANICPDGALAATKGNKVLLQTAQRLNEEVKTLKARIRELEAALGRDSSVSQSGTPDPETTGKEFDELYEKGLQDLSSSIGCLSIGTDGQAQYHGESAASEYLQNLLPCAGDEWEDKHHPEDNVLPQELVELMNAFPFGLKDCPYTKYLFMPFLPTQQRALQLVDLYYKEVAWMYDPVSRPDLDNTVLKPIYRLNGMASLDIVHSHHIAVFFSVLAAAVMFESDPSSPSLARHYFALAKAAISLEPINQEATCATIQAMFTMVRYYYNSDRASNEMRWMLMGLCTRIALRIGLHRDSSGWNLDHEEQQRRRRLFWELYTYDAWTSVVNGRPPVMMIQHTDCRFPEDIEPHIKSNGETELGFHVWKYRYSASCLSISVQYFFSTRRQSYTAVLDLDKKINKFPIVSHLQSPVAAPEVGRSWSTDPVKAMQQYCVVCERESDLLYLHRSYFVQALQQKGDVLQHEYAPSVLAVYRSACRLITSLKGLYPNHPKPTSKCWFFWSGYLSSCIILGAIVVQAPSCHLARAALTEFEEALPFYREGSKECRPHATLTVLQNLLGRAVRTYSEFKAGIQHSQQNPETDVLLGGQKTIINSSRSASNSPNAPPYPESEGHTPLPHSAGVTGYYDTVAYPDSAAWSKDAHVVHQMNLHEYAYPAYDMPVPGASVSYAPLYGSNPSHQLPNTSHPMQPTFPHPVGDLHMSSQNGFQPQFHDTYAFPEDAWKSFTRDLGLESMAQ</sequence>
<feature type="region of interest" description="Disordered" evidence="5">
    <location>
        <begin position="87"/>
        <end position="106"/>
    </location>
</feature>
<keyword evidence="2" id="KW-0479">Metal-binding</keyword>
<evidence type="ECO:0000313" key="9">
    <source>
        <dbReference type="Proteomes" id="UP001498398"/>
    </source>
</evidence>
<evidence type="ECO:0000256" key="1">
    <source>
        <dbReference type="ARBA" id="ARBA00004123"/>
    </source>
</evidence>